<dbReference type="GO" id="GO:0003677">
    <property type="term" value="F:DNA binding"/>
    <property type="evidence" value="ECO:0007669"/>
    <property type="project" value="InterPro"/>
</dbReference>
<dbReference type="PANTHER" id="PTHR37299">
    <property type="entry name" value="TRANSCRIPTIONAL REGULATOR-RELATED"/>
    <property type="match status" value="1"/>
</dbReference>
<feature type="domain" description="HTH LytTR-type" evidence="3">
    <location>
        <begin position="164"/>
        <end position="270"/>
    </location>
</feature>
<dbReference type="PROSITE" id="PS50930">
    <property type="entry name" value="HTH_LYTTR"/>
    <property type="match status" value="1"/>
</dbReference>
<dbReference type="Pfam" id="PF04397">
    <property type="entry name" value="LytTR"/>
    <property type="match status" value="1"/>
</dbReference>
<dbReference type="InterPro" id="IPR001789">
    <property type="entry name" value="Sig_transdc_resp-reg_receiver"/>
</dbReference>
<dbReference type="PROSITE" id="PS50110">
    <property type="entry name" value="RESPONSE_REGULATORY"/>
    <property type="match status" value="1"/>
</dbReference>
<dbReference type="OrthoDB" id="9809318at2"/>
<dbReference type="Gene3D" id="3.40.50.2300">
    <property type="match status" value="1"/>
</dbReference>
<dbReference type="PANTHER" id="PTHR37299:SF1">
    <property type="entry name" value="STAGE 0 SPORULATION PROTEIN A HOMOLOG"/>
    <property type="match status" value="1"/>
</dbReference>
<keyword evidence="5" id="KW-1185">Reference proteome</keyword>
<feature type="modified residue" description="4-aspartylphosphate" evidence="1">
    <location>
        <position position="55"/>
    </location>
</feature>
<dbReference type="InterPro" id="IPR046947">
    <property type="entry name" value="LytR-like"/>
</dbReference>
<dbReference type="Gene3D" id="2.40.50.1020">
    <property type="entry name" value="LytTr DNA-binding domain"/>
    <property type="match status" value="1"/>
</dbReference>
<dbReference type="InterPro" id="IPR007492">
    <property type="entry name" value="LytTR_DNA-bd_dom"/>
</dbReference>
<proteinExistence type="predicted"/>
<dbReference type="Pfam" id="PF00072">
    <property type="entry name" value="Response_reg"/>
    <property type="match status" value="1"/>
</dbReference>
<protein>
    <submittedName>
        <fullName evidence="4">Two component transcriptional regulator, LytTR family</fullName>
    </submittedName>
</protein>
<dbReference type="STRING" id="1236220.SAMN04488112_11189"/>
<dbReference type="AlphaFoldDB" id="A0A1G6N0Y8"/>
<reference evidence="4 5" key="1">
    <citation type="submission" date="2016-10" db="EMBL/GenBank/DDBJ databases">
        <authorList>
            <person name="de Groot N.N."/>
        </authorList>
    </citation>
    <scope>NUCLEOTIDE SEQUENCE [LARGE SCALE GENOMIC DNA]</scope>
    <source>
        <strain evidence="4 5">DSM 45514</strain>
    </source>
</reference>
<dbReference type="EMBL" id="FMZA01000011">
    <property type="protein sequence ID" value="SDC61483.1"/>
    <property type="molecule type" value="Genomic_DNA"/>
</dbReference>
<gene>
    <name evidence="4" type="ORF">SAMN04488112_11189</name>
</gene>
<organism evidence="4 5">
    <name type="scientific">Melghirimyces thermohalophilus</name>
    <dbReference type="NCBI Taxonomy" id="1236220"/>
    <lineage>
        <taxon>Bacteria</taxon>
        <taxon>Bacillati</taxon>
        <taxon>Bacillota</taxon>
        <taxon>Bacilli</taxon>
        <taxon>Bacillales</taxon>
        <taxon>Thermoactinomycetaceae</taxon>
        <taxon>Melghirimyces</taxon>
    </lineage>
</organism>
<dbReference type="SMART" id="SM00850">
    <property type="entry name" value="LytTR"/>
    <property type="match status" value="1"/>
</dbReference>
<evidence type="ECO:0000313" key="4">
    <source>
        <dbReference type="EMBL" id="SDC61483.1"/>
    </source>
</evidence>
<dbReference type="SUPFAM" id="SSF52172">
    <property type="entry name" value="CheY-like"/>
    <property type="match status" value="1"/>
</dbReference>
<dbReference type="GO" id="GO:0000156">
    <property type="term" value="F:phosphorelay response regulator activity"/>
    <property type="evidence" value="ECO:0007669"/>
    <property type="project" value="InterPro"/>
</dbReference>
<evidence type="ECO:0000259" key="2">
    <source>
        <dbReference type="PROSITE" id="PS50110"/>
    </source>
</evidence>
<dbReference type="InterPro" id="IPR011006">
    <property type="entry name" value="CheY-like_superfamily"/>
</dbReference>
<dbReference type="SMART" id="SM00448">
    <property type="entry name" value="REC"/>
    <property type="match status" value="1"/>
</dbReference>
<feature type="domain" description="Response regulatory" evidence="2">
    <location>
        <begin position="4"/>
        <end position="122"/>
    </location>
</feature>
<evidence type="ECO:0000313" key="5">
    <source>
        <dbReference type="Proteomes" id="UP000199387"/>
    </source>
</evidence>
<sequence>MRIHAMIAEDERLAREELAYLLQQEEDIVLCPSAETGEQLLQLLEQYRPDVIFLDIQMPALSGVEAAKKMRQASGASSPVPLIVFTTAFDDYAVEAFELEAVDYLLKPYDEERFKVAIDRVRRWLSHSVTQEETGKVAHAESGAFSRASAAAAATVAKPRTAKVLVNDGKKSIVLAPEEICYAVRVRRTLEIHTSAQVLRCKMTLQELEEKLRGFPFFRSHRGYLVNLDYIQEITPWFNGAYNLTLQDGKQSKIPVSRAAGKRLFRMIEHGN</sequence>
<name>A0A1G6N0Y8_9BACL</name>
<dbReference type="CDD" id="cd17532">
    <property type="entry name" value="REC_LytTR_AlgR-like"/>
    <property type="match status" value="1"/>
</dbReference>
<evidence type="ECO:0000259" key="3">
    <source>
        <dbReference type="PROSITE" id="PS50930"/>
    </source>
</evidence>
<dbReference type="Proteomes" id="UP000199387">
    <property type="component" value="Unassembled WGS sequence"/>
</dbReference>
<dbReference type="RefSeq" id="WP_091570270.1">
    <property type="nucleotide sequence ID" value="NZ_FMZA01000011.1"/>
</dbReference>
<accession>A0A1G6N0Y8</accession>
<keyword evidence="1" id="KW-0597">Phosphoprotein</keyword>
<evidence type="ECO:0000256" key="1">
    <source>
        <dbReference type="PROSITE-ProRule" id="PRU00169"/>
    </source>
</evidence>